<dbReference type="InterPro" id="IPR036990">
    <property type="entry name" value="M14A-like_propep"/>
</dbReference>
<dbReference type="InterPro" id="IPR000834">
    <property type="entry name" value="Peptidase_M14"/>
</dbReference>
<dbReference type="CDD" id="cd03860">
    <property type="entry name" value="M14_CP_A-B_like"/>
    <property type="match status" value="1"/>
</dbReference>
<keyword evidence="3" id="KW-0121">Carboxypeptidase</keyword>
<organism evidence="15 16">
    <name type="scientific">Ignelater luminosus</name>
    <name type="common">Cucubano</name>
    <name type="synonym">Pyrophorus luminosus</name>
    <dbReference type="NCBI Taxonomy" id="2038154"/>
    <lineage>
        <taxon>Eukaryota</taxon>
        <taxon>Metazoa</taxon>
        <taxon>Ecdysozoa</taxon>
        <taxon>Arthropoda</taxon>
        <taxon>Hexapoda</taxon>
        <taxon>Insecta</taxon>
        <taxon>Pterygota</taxon>
        <taxon>Neoptera</taxon>
        <taxon>Endopterygota</taxon>
        <taxon>Coleoptera</taxon>
        <taxon>Polyphaga</taxon>
        <taxon>Elateriformia</taxon>
        <taxon>Elateroidea</taxon>
        <taxon>Elateridae</taxon>
        <taxon>Agrypninae</taxon>
        <taxon>Pyrophorini</taxon>
        <taxon>Ignelater</taxon>
    </lineage>
</organism>
<comment type="cofactor">
    <cofactor evidence="1">
        <name>Zn(2+)</name>
        <dbReference type="ChEBI" id="CHEBI:29105"/>
    </cofactor>
</comment>
<evidence type="ECO:0000313" key="15">
    <source>
        <dbReference type="EMBL" id="KAF2896454.1"/>
    </source>
</evidence>
<protein>
    <recommendedName>
        <fullName evidence="11">Zinc carboxypeptidase A 1</fullName>
    </recommendedName>
</protein>
<dbReference type="SUPFAM" id="SSF54897">
    <property type="entry name" value="Protease propeptides/inhibitors"/>
    <property type="match status" value="1"/>
</dbReference>
<feature type="chain" id="PRO_5035464101" description="Zinc carboxypeptidase A 1" evidence="13">
    <location>
        <begin position="17"/>
        <end position="412"/>
    </location>
</feature>
<dbReference type="PANTHER" id="PTHR11705">
    <property type="entry name" value="PROTEASE FAMILY M14 CARBOXYPEPTIDASE A,B"/>
    <property type="match status" value="1"/>
</dbReference>
<dbReference type="SMART" id="SM00631">
    <property type="entry name" value="Zn_pept"/>
    <property type="match status" value="1"/>
</dbReference>
<feature type="signal peptide" evidence="13">
    <location>
        <begin position="1"/>
        <end position="16"/>
    </location>
</feature>
<accession>A0A8K0CZF6</accession>
<dbReference type="GO" id="GO:0004181">
    <property type="term" value="F:metallocarboxypeptidase activity"/>
    <property type="evidence" value="ECO:0007669"/>
    <property type="project" value="InterPro"/>
</dbReference>
<dbReference type="PROSITE" id="PS00132">
    <property type="entry name" value="CARBOXYPEPT_ZN_1"/>
    <property type="match status" value="1"/>
</dbReference>
<sequence>MKIFLVVITLLAAVSAKRFSYERYKVYRIQPSGEKQLEILLDLKNDSELDFWSPLSRDGQPLDVMVNPKKEYWFVSLLNKNAIQHEILIDNVERVVLEERLRQLFVPRSQQGRIDFTRYLRHDEINAYLDQLAEDCPNLVSLETIGKSYEGRALKLVKISTNSSANKPIIFIDAGVHAREWIAPPVALYAIQQLVENEKNLKLLEKIDWHILPVVNPDGYEYTHKTNRLWRKTRKPGIICRGTDGNRNYDFHWAEIGSSNTECSETYHGKHAFSEPEIVLVRDHVLQNKDRIKLYISLHSYGQLILYPWSYTTEKPEDHEELDALGELVAESIKKVANTNYVVGSSTSILREIAGSSSDWVKGVGGVALSYTIELPGGVWGFQLPPEKILPVVVETWKGLKTFHEYTEKKFG</sequence>
<evidence type="ECO:0000256" key="13">
    <source>
        <dbReference type="SAM" id="SignalP"/>
    </source>
</evidence>
<evidence type="ECO:0000256" key="6">
    <source>
        <dbReference type="ARBA" id="ARBA00022729"/>
    </source>
</evidence>
<dbReference type="FunFam" id="3.40.630.10:FF:000001">
    <property type="entry name" value="Carboxypeptidase B"/>
    <property type="match status" value="1"/>
</dbReference>
<keyword evidence="10" id="KW-1015">Disulfide bond</keyword>
<feature type="active site" description="Proton donor/acceptor" evidence="12">
    <location>
        <position position="374"/>
    </location>
</feature>
<dbReference type="EMBL" id="VTPC01005101">
    <property type="protein sequence ID" value="KAF2896454.1"/>
    <property type="molecule type" value="Genomic_DNA"/>
</dbReference>
<keyword evidence="7" id="KW-0378">Hydrolase</keyword>
<evidence type="ECO:0000256" key="12">
    <source>
        <dbReference type="PROSITE-ProRule" id="PRU01379"/>
    </source>
</evidence>
<feature type="domain" description="Peptidase M14" evidence="14">
    <location>
        <begin position="118"/>
        <end position="407"/>
    </location>
</feature>
<gene>
    <name evidence="15" type="ORF">ILUMI_09719</name>
</gene>
<reference evidence="15" key="1">
    <citation type="submission" date="2019-08" db="EMBL/GenBank/DDBJ databases">
        <title>The genome of the North American firefly Photinus pyralis.</title>
        <authorList>
            <consortium name="Photinus pyralis genome working group"/>
            <person name="Fallon T.R."/>
            <person name="Sander Lower S.E."/>
            <person name="Weng J.-K."/>
        </authorList>
    </citation>
    <scope>NUCLEOTIDE SEQUENCE</scope>
    <source>
        <strain evidence="15">TRF0915ILg1</strain>
        <tissue evidence="15">Whole body</tissue>
    </source>
</reference>
<evidence type="ECO:0000256" key="3">
    <source>
        <dbReference type="ARBA" id="ARBA00022645"/>
    </source>
</evidence>
<dbReference type="Proteomes" id="UP000801492">
    <property type="component" value="Unassembled WGS sequence"/>
</dbReference>
<dbReference type="Gene3D" id="3.30.70.340">
    <property type="entry name" value="Metallocarboxypeptidase-like"/>
    <property type="match status" value="1"/>
</dbReference>
<proteinExistence type="inferred from homology"/>
<evidence type="ECO:0000256" key="7">
    <source>
        <dbReference type="ARBA" id="ARBA00022801"/>
    </source>
</evidence>
<evidence type="ECO:0000256" key="10">
    <source>
        <dbReference type="ARBA" id="ARBA00023157"/>
    </source>
</evidence>
<dbReference type="Pfam" id="PF00246">
    <property type="entry name" value="Peptidase_M14"/>
    <property type="match status" value="1"/>
</dbReference>
<comment type="caution">
    <text evidence="15">The sequence shown here is derived from an EMBL/GenBank/DDBJ whole genome shotgun (WGS) entry which is preliminary data.</text>
</comment>
<evidence type="ECO:0000256" key="5">
    <source>
        <dbReference type="ARBA" id="ARBA00022723"/>
    </source>
</evidence>
<dbReference type="PANTHER" id="PTHR11705:SF140">
    <property type="entry name" value="FI02848P-RELATED"/>
    <property type="match status" value="1"/>
</dbReference>
<dbReference type="Pfam" id="PF02244">
    <property type="entry name" value="Propep_M14"/>
    <property type="match status" value="1"/>
</dbReference>
<dbReference type="GO" id="GO:0008270">
    <property type="term" value="F:zinc ion binding"/>
    <property type="evidence" value="ECO:0007669"/>
    <property type="project" value="InterPro"/>
</dbReference>
<evidence type="ECO:0000256" key="2">
    <source>
        <dbReference type="ARBA" id="ARBA00005988"/>
    </source>
</evidence>
<name>A0A8K0CZF6_IGNLU</name>
<evidence type="ECO:0000313" key="16">
    <source>
        <dbReference type="Proteomes" id="UP000801492"/>
    </source>
</evidence>
<dbReference type="Gene3D" id="3.40.630.10">
    <property type="entry name" value="Zn peptidases"/>
    <property type="match status" value="1"/>
</dbReference>
<evidence type="ECO:0000256" key="9">
    <source>
        <dbReference type="ARBA" id="ARBA00023049"/>
    </source>
</evidence>
<evidence type="ECO:0000256" key="1">
    <source>
        <dbReference type="ARBA" id="ARBA00001947"/>
    </source>
</evidence>
<comment type="similarity">
    <text evidence="2 12">Belongs to the peptidase M14 family.</text>
</comment>
<dbReference type="GO" id="GO:0006508">
    <property type="term" value="P:proteolysis"/>
    <property type="evidence" value="ECO:0007669"/>
    <property type="project" value="UniProtKB-KW"/>
</dbReference>
<evidence type="ECO:0000256" key="8">
    <source>
        <dbReference type="ARBA" id="ARBA00022833"/>
    </source>
</evidence>
<keyword evidence="8" id="KW-0862">Zinc</keyword>
<dbReference type="InterPro" id="IPR003146">
    <property type="entry name" value="M14A_act_pep"/>
</dbReference>
<evidence type="ECO:0000256" key="11">
    <source>
        <dbReference type="ARBA" id="ARBA00069039"/>
    </source>
</evidence>
<dbReference type="AlphaFoldDB" id="A0A8K0CZF6"/>
<evidence type="ECO:0000256" key="4">
    <source>
        <dbReference type="ARBA" id="ARBA00022670"/>
    </source>
</evidence>
<keyword evidence="9" id="KW-0482">Metalloprotease</keyword>
<dbReference type="SUPFAM" id="SSF53187">
    <property type="entry name" value="Zn-dependent exopeptidases"/>
    <property type="match status" value="1"/>
</dbReference>
<dbReference type="OrthoDB" id="3626597at2759"/>
<dbReference type="PRINTS" id="PR00765">
    <property type="entry name" value="CRBOXYPTASEA"/>
</dbReference>
<keyword evidence="16" id="KW-1185">Reference proteome</keyword>
<dbReference type="FunFam" id="3.30.70.340:FF:000002">
    <property type="entry name" value="Carboxypeptidase A"/>
    <property type="match status" value="1"/>
</dbReference>
<dbReference type="PROSITE" id="PS52035">
    <property type="entry name" value="PEPTIDASE_M14"/>
    <property type="match status" value="1"/>
</dbReference>
<dbReference type="InterPro" id="IPR057246">
    <property type="entry name" value="CARBOXYPEPT_ZN_1"/>
</dbReference>
<evidence type="ECO:0000259" key="14">
    <source>
        <dbReference type="PROSITE" id="PS52035"/>
    </source>
</evidence>
<keyword evidence="5" id="KW-0479">Metal-binding</keyword>
<dbReference type="GO" id="GO:0005615">
    <property type="term" value="C:extracellular space"/>
    <property type="evidence" value="ECO:0007669"/>
    <property type="project" value="TreeGrafter"/>
</dbReference>
<keyword evidence="4" id="KW-0645">Protease</keyword>
<keyword evidence="6 13" id="KW-0732">Signal</keyword>